<organism evidence="1 2">
    <name type="scientific">Clostridium tarantellae</name>
    <dbReference type="NCBI Taxonomy" id="39493"/>
    <lineage>
        <taxon>Bacteria</taxon>
        <taxon>Bacillati</taxon>
        <taxon>Bacillota</taxon>
        <taxon>Clostridia</taxon>
        <taxon>Eubacteriales</taxon>
        <taxon>Clostridiaceae</taxon>
        <taxon>Clostridium</taxon>
    </lineage>
</organism>
<dbReference type="OrthoDB" id="1934953at2"/>
<reference evidence="1 2" key="1">
    <citation type="submission" date="2019-10" db="EMBL/GenBank/DDBJ databases">
        <title>The Genome Sequence of Clostridium tarantellae Isolated from Fish Brain.</title>
        <authorList>
            <person name="Bano L."/>
            <person name="Kiel M."/>
            <person name="Sales G."/>
            <person name="Doxey A.C."/>
            <person name="Mansfield M.J."/>
            <person name="Schiavone M."/>
            <person name="Rossetto O."/>
            <person name="Pirazzini M."/>
            <person name="Dobrindt U."/>
            <person name="Montecucco C."/>
        </authorList>
    </citation>
    <scope>NUCLEOTIDE SEQUENCE [LARGE SCALE GENOMIC DNA]</scope>
    <source>
        <strain evidence="1 2">DSM 3997</strain>
    </source>
</reference>
<proteinExistence type="predicted"/>
<gene>
    <name evidence="1" type="ORF">GBZ86_09690</name>
</gene>
<accession>A0A6I1MP82</accession>
<dbReference type="AlphaFoldDB" id="A0A6I1MP82"/>
<evidence type="ECO:0008006" key="3">
    <source>
        <dbReference type="Google" id="ProtNLM"/>
    </source>
</evidence>
<evidence type="ECO:0000313" key="1">
    <source>
        <dbReference type="EMBL" id="MPQ44032.1"/>
    </source>
</evidence>
<keyword evidence="2" id="KW-1185">Reference proteome</keyword>
<evidence type="ECO:0000313" key="2">
    <source>
        <dbReference type="Proteomes" id="UP000430345"/>
    </source>
</evidence>
<name>A0A6I1MP82_9CLOT</name>
<dbReference type="Proteomes" id="UP000430345">
    <property type="component" value="Unassembled WGS sequence"/>
</dbReference>
<dbReference type="RefSeq" id="WP_152890147.1">
    <property type="nucleotide sequence ID" value="NZ_WHJC01000137.1"/>
</dbReference>
<comment type="caution">
    <text evidence="1">The sequence shown here is derived from an EMBL/GenBank/DDBJ whole genome shotgun (WGS) entry which is preliminary data.</text>
</comment>
<sequence length="101" mass="11560">MRIVKAELKAVRKLGIDIKLSNGMRQFIMSIDKKNLSMDDLLNYDENMEIKVHSMVRNCCAACPIVVLEKGKNEADDNELKEIIRKIIELDGENIKKALNK</sequence>
<protein>
    <recommendedName>
        <fullName evidence="3">Ferredoxin</fullName>
    </recommendedName>
</protein>
<dbReference type="EMBL" id="WHJC01000137">
    <property type="protein sequence ID" value="MPQ44032.1"/>
    <property type="molecule type" value="Genomic_DNA"/>
</dbReference>